<feature type="transmembrane region" description="Helical" evidence="7">
    <location>
        <begin position="12"/>
        <end position="31"/>
    </location>
</feature>
<evidence type="ECO:0000256" key="6">
    <source>
        <dbReference type="ARBA" id="ARBA00023136"/>
    </source>
</evidence>
<dbReference type="InterPro" id="IPR003362">
    <property type="entry name" value="Bact_transf"/>
</dbReference>
<dbReference type="AlphaFoldDB" id="A0A1M6DP24"/>
<evidence type="ECO:0000256" key="1">
    <source>
        <dbReference type="ARBA" id="ARBA00004141"/>
    </source>
</evidence>
<reference evidence="9 10" key="1">
    <citation type="submission" date="2016-11" db="EMBL/GenBank/DDBJ databases">
        <authorList>
            <person name="Varghese N."/>
            <person name="Submissions S."/>
        </authorList>
    </citation>
    <scope>NUCLEOTIDE SEQUENCE [LARGE SCALE GENOMIC DNA]</scope>
    <source>
        <strain evidence="9 10">DSM 19027</strain>
    </source>
</reference>
<evidence type="ECO:0000256" key="2">
    <source>
        <dbReference type="ARBA" id="ARBA00006464"/>
    </source>
</evidence>
<organism evidence="9 10">
    <name type="scientific">Thermoclostridium caenicola</name>
    <dbReference type="NCBI Taxonomy" id="659425"/>
    <lineage>
        <taxon>Bacteria</taxon>
        <taxon>Bacillati</taxon>
        <taxon>Bacillota</taxon>
        <taxon>Clostridia</taxon>
        <taxon>Eubacteriales</taxon>
        <taxon>Oscillospiraceae</taxon>
        <taxon>Thermoclostridium</taxon>
    </lineage>
</organism>
<dbReference type="InterPro" id="IPR017475">
    <property type="entry name" value="EPS_sugar_tfrase"/>
</dbReference>
<keyword evidence="10" id="KW-1185">Reference proteome</keyword>
<evidence type="ECO:0000256" key="4">
    <source>
        <dbReference type="ARBA" id="ARBA00022692"/>
    </source>
</evidence>
<feature type="transmembrane region" description="Helical" evidence="7">
    <location>
        <begin position="51"/>
        <end position="69"/>
    </location>
</feature>
<proteinExistence type="inferred from homology"/>
<evidence type="ECO:0000313" key="10">
    <source>
        <dbReference type="Proteomes" id="UP000324781"/>
    </source>
</evidence>
<feature type="transmembrane region" description="Helical" evidence="7">
    <location>
        <begin position="107"/>
        <end position="129"/>
    </location>
</feature>
<keyword evidence="4 7" id="KW-0812">Transmembrane</keyword>
<dbReference type="PANTHER" id="PTHR30576:SF0">
    <property type="entry name" value="UNDECAPRENYL-PHOSPHATE N-ACETYLGALACTOSAMINYL 1-PHOSPHATE TRANSFERASE-RELATED"/>
    <property type="match status" value="1"/>
</dbReference>
<dbReference type="PANTHER" id="PTHR30576">
    <property type="entry name" value="COLANIC BIOSYNTHESIS UDP-GLUCOSE LIPID CARRIER TRANSFERASE"/>
    <property type="match status" value="1"/>
</dbReference>
<feature type="transmembrane region" description="Helical" evidence="7">
    <location>
        <begin position="257"/>
        <end position="278"/>
    </location>
</feature>
<dbReference type="EMBL" id="FQZP01000008">
    <property type="protein sequence ID" value="SHI74952.1"/>
    <property type="molecule type" value="Genomic_DNA"/>
</dbReference>
<keyword evidence="3 9" id="KW-0808">Transferase</keyword>
<dbReference type="Pfam" id="PF02397">
    <property type="entry name" value="Bac_transf"/>
    <property type="match status" value="1"/>
</dbReference>
<evidence type="ECO:0000313" key="9">
    <source>
        <dbReference type="EMBL" id="SHI74952.1"/>
    </source>
</evidence>
<dbReference type="Proteomes" id="UP000324781">
    <property type="component" value="Unassembled WGS sequence"/>
</dbReference>
<keyword evidence="6 7" id="KW-0472">Membrane</keyword>
<dbReference type="RefSeq" id="WP_188118360.1">
    <property type="nucleotide sequence ID" value="NZ_FQZP01000008.1"/>
</dbReference>
<dbReference type="GO" id="GO:0016780">
    <property type="term" value="F:phosphotransferase activity, for other substituted phosphate groups"/>
    <property type="evidence" value="ECO:0007669"/>
    <property type="project" value="TreeGrafter"/>
</dbReference>
<dbReference type="GO" id="GO:0016020">
    <property type="term" value="C:membrane"/>
    <property type="evidence" value="ECO:0007669"/>
    <property type="project" value="UniProtKB-SubCell"/>
</dbReference>
<name>A0A1M6DP24_9FIRM</name>
<evidence type="ECO:0000256" key="5">
    <source>
        <dbReference type="ARBA" id="ARBA00022989"/>
    </source>
</evidence>
<evidence type="ECO:0000256" key="3">
    <source>
        <dbReference type="ARBA" id="ARBA00022679"/>
    </source>
</evidence>
<protein>
    <submittedName>
        <fullName evidence="9">Exopolysaccharide biosynthesis polyprenyl glycosylphosphotransferase</fullName>
    </submittedName>
</protein>
<evidence type="ECO:0000256" key="7">
    <source>
        <dbReference type="SAM" id="Phobius"/>
    </source>
</evidence>
<comment type="similarity">
    <text evidence="2">Belongs to the bacterial sugar transferase family.</text>
</comment>
<feature type="transmembrane region" description="Helical" evidence="7">
    <location>
        <begin position="81"/>
        <end position="101"/>
    </location>
</feature>
<dbReference type="NCBIfam" id="TIGR03025">
    <property type="entry name" value="EPS_sugtrans"/>
    <property type="match status" value="1"/>
</dbReference>
<keyword evidence="5 7" id="KW-1133">Transmembrane helix</keyword>
<comment type="subcellular location">
    <subcellularLocation>
        <location evidence="1">Membrane</location>
        <topology evidence="1">Multi-pass membrane protein</topology>
    </subcellularLocation>
</comment>
<evidence type="ECO:0000259" key="8">
    <source>
        <dbReference type="Pfam" id="PF02397"/>
    </source>
</evidence>
<sequence length="455" mass="51737">MGKAFSKSYKLIIIVIDLILINLSYITAFFLKFGFDIPMFNLRPYLNAMPFITLAALIYFDMFGMIKFYRKSVNETLSNLGKLVGLLSITTVSITYFLQGFSFPRTVLLGSAFIMFIYLSVWRVFLVWIRQKLMRETFAMLVGSHDELKTIGRKIISDKAQKIAIKYAVDVTDANTALKKLEDVDEVILCPSVPDDVKALMIKECIERKKVVFAIPQLFEIALAKTRTVQFEDMPAFIIDRLGLTPEQRFFKRAFDIVLAVIGLIVSAPVMLISAILIKVTSPGPVIFSQERVTINNRVFKIYKFRTMVVDAEKKTGPVISSQHDPRVTPVGAVLRKLKIDELPQLFNILKGDMSFVGPRPERPVFADRFSAEIPAYKYRTLVKAGLTGYAQVYGKYDTSAEDKLRFDLLYIRSYSLLLDIKLLLTTVFTLFRGKNNYQRVNGLEGVHGTKRKAV</sequence>
<feature type="domain" description="Bacterial sugar transferase" evidence="8">
    <location>
        <begin position="252"/>
        <end position="432"/>
    </location>
</feature>
<gene>
    <name evidence="9" type="ORF">SAMN05444373_100847</name>
</gene>
<accession>A0A1M6DP24</accession>